<dbReference type="GO" id="GO:0006434">
    <property type="term" value="P:seryl-tRNA aminoacylation"/>
    <property type="evidence" value="ECO:0007669"/>
    <property type="project" value="InterPro"/>
</dbReference>
<evidence type="ECO:0000313" key="1">
    <source>
        <dbReference type="EnsemblMetazoa" id="PPAI006720-PA"/>
    </source>
</evidence>
<dbReference type="EnsemblMetazoa" id="PPAI006720-RA">
    <property type="protein sequence ID" value="PPAI006720-PA"/>
    <property type="gene ID" value="PPAI006720"/>
</dbReference>
<dbReference type="InterPro" id="IPR045864">
    <property type="entry name" value="aa-tRNA-synth_II/BPL/LPL"/>
</dbReference>
<dbReference type="SUPFAM" id="SSF55681">
    <property type="entry name" value="Class II aaRS and biotin synthetases"/>
    <property type="match status" value="1"/>
</dbReference>
<dbReference type="Proteomes" id="UP000092462">
    <property type="component" value="Unassembled WGS sequence"/>
</dbReference>
<dbReference type="EMBL" id="AJVK01015104">
    <property type="status" value="NOT_ANNOTATED_CDS"/>
    <property type="molecule type" value="Genomic_DNA"/>
</dbReference>
<name>A0A1B0DFB1_PHLPP</name>
<dbReference type="InterPro" id="IPR002317">
    <property type="entry name" value="Ser-tRNA-ligase_type_1"/>
</dbReference>
<reference evidence="1" key="1">
    <citation type="submission" date="2022-08" db="UniProtKB">
        <authorList>
            <consortium name="EnsemblMetazoa"/>
        </authorList>
    </citation>
    <scope>IDENTIFICATION</scope>
    <source>
        <strain evidence="1">Israel</strain>
    </source>
</reference>
<organism evidence="1 2">
    <name type="scientific">Phlebotomus papatasi</name>
    <name type="common">Sandfly</name>
    <dbReference type="NCBI Taxonomy" id="29031"/>
    <lineage>
        <taxon>Eukaryota</taxon>
        <taxon>Metazoa</taxon>
        <taxon>Ecdysozoa</taxon>
        <taxon>Arthropoda</taxon>
        <taxon>Hexapoda</taxon>
        <taxon>Insecta</taxon>
        <taxon>Pterygota</taxon>
        <taxon>Neoptera</taxon>
        <taxon>Endopterygota</taxon>
        <taxon>Diptera</taxon>
        <taxon>Nematocera</taxon>
        <taxon>Psychodoidea</taxon>
        <taxon>Psychodidae</taxon>
        <taxon>Phlebotomus</taxon>
        <taxon>Phlebotomus</taxon>
    </lineage>
</organism>
<proteinExistence type="predicted"/>
<protein>
    <submittedName>
        <fullName evidence="1">Uncharacterized protein</fullName>
    </submittedName>
</protein>
<sequence length="339" mass="39069">MLLRRFFSTSGGQLRRFSALYLTGDKAREEYASVHPYLDFQGVLGNREALQESLEKRNCSINTEESLELINKLLFKFIRILLQIRQCIPESWTKPSGLSSDLICKDSIYFSKGDLAKFEFFFPIFCQKFFKLKGFEYFSNPDFARSVIVEAAGMPKDQLYRVLEDEGSKINLLHLTGGGSMLSFLSFIARLSVFPKQLPLAFIANGKNYCKNNSRNQGNSVQLFYASGSKEDAEEFIEKIVKDLREIYEKFSKHFRIINVPPEKLKSSELMRFSLEFYSSMRENYSEVASVSSHGDFISKRLLFNFKEGKEFKFPQIVTATICDTSKLSEILLENQTDF</sequence>
<dbReference type="GO" id="GO:0004828">
    <property type="term" value="F:serine-tRNA ligase activity"/>
    <property type="evidence" value="ECO:0007669"/>
    <property type="project" value="InterPro"/>
</dbReference>
<dbReference type="GO" id="GO:0005524">
    <property type="term" value="F:ATP binding"/>
    <property type="evidence" value="ECO:0007669"/>
    <property type="project" value="InterPro"/>
</dbReference>
<evidence type="ECO:0000313" key="2">
    <source>
        <dbReference type="Proteomes" id="UP000092462"/>
    </source>
</evidence>
<accession>A0A1B0DFB1</accession>
<dbReference type="VEuPathDB" id="VectorBase:PPAI006720"/>
<dbReference type="Gene3D" id="3.30.930.10">
    <property type="entry name" value="Bira Bifunctional Protein, Domain 2"/>
    <property type="match status" value="1"/>
</dbReference>
<keyword evidence="2" id="KW-1185">Reference proteome</keyword>
<dbReference type="PANTHER" id="PTHR11778">
    <property type="entry name" value="SERYL-TRNA SYNTHETASE"/>
    <property type="match status" value="1"/>
</dbReference>
<dbReference type="AlphaFoldDB" id="A0A1B0DFB1"/>
<dbReference type="VEuPathDB" id="VectorBase:PPAPM1_001777"/>